<dbReference type="PANTHER" id="PTHR22573">
    <property type="entry name" value="PHOSPHOHEXOMUTASE FAMILY MEMBER"/>
    <property type="match status" value="1"/>
</dbReference>
<keyword evidence="3" id="KW-0413">Isomerase</keyword>
<dbReference type="Gene3D" id="3.40.120.10">
    <property type="entry name" value="Alpha-D-Glucose-1,6-Bisphosphate, subunit A, domain 3"/>
    <property type="match status" value="2"/>
</dbReference>
<evidence type="ECO:0000259" key="4">
    <source>
        <dbReference type="Pfam" id="PF02880"/>
    </source>
</evidence>
<dbReference type="Proteomes" id="UP000775213">
    <property type="component" value="Unassembled WGS sequence"/>
</dbReference>
<keyword evidence="6" id="KW-1185">Reference proteome</keyword>
<gene>
    <name evidence="5" type="ORF">IEQ34_003156</name>
</gene>
<evidence type="ECO:0000313" key="6">
    <source>
        <dbReference type="Proteomes" id="UP000775213"/>
    </source>
</evidence>
<dbReference type="AlphaFoldDB" id="A0AAV7HKW8"/>
<dbReference type="SUPFAM" id="SSF55957">
    <property type="entry name" value="Phosphoglucomutase, C-terminal domain"/>
    <property type="match status" value="1"/>
</dbReference>
<dbReference type="InterPro" id="IPR016055">
    <property type="entry name" value="A-D-PHexomutase_a/b/a-I/II/III"/>
</dbReference>
<dbReference type="GO" id="GO:0046872">
    <property type="term" value="F:metal ion binding"/>
    <property type="evidence" value="ECO:0007669"/>
    <property type="project" value="UniProtKB-KW"/>
</dbReference>
<keyword evidence="2" id="KW-0460">Magnesium</keyword>
<dbReference type="GO" id="GO:0004614">
    <property type="term" value="F:phosphoglucomutase activity"/>
    <property type="evidence" value="ECO:0007669"/>
    <property type="project" value="InterPro"/>
</dbReference>
<dbReference type="Gene3D" id="3.30.310.50">
    <property type="entry name" value="Alpha-D-phosphohexomutase, C-terminal domain"/>
    <property type="match status" value="1"/>
</dbReference>
<name>A0AAV7HKW8_DENCH</name>
<dbReference type="InterPro" id="IPR045244">
    <property type="entry name" value="PGM"/>
</dbReference>
<dbReference type="FunFam" id="3.30.310.50:FF:000002">
    <property type="entry name" value="Phosphoglucomutase 5"/>
    <property type="match status" value="1"/>
</dbReference>
<dbReference type="FunFam" id="3.40.120.10:FF:000009">
    <property type="entry name" value="Phosphoglucomutase, cytoplasmic 1"/>
    <property type="match status" value="1"/>
</dbReference>
<dbReference type="PANTHER" id="PTHR22573:SF2">
    <property type="entry name" value="PHOSPHOGLUCOMUTASE"/>
    <property type="match status" value="1"/>
</dbReference>
<dbReference type="InterPro" id="IPR036900">
    <property type="entry name" value="A-D-PHexomutase_C_sf"/>
</dbReference>
<evidence type="ECO:0000256" key="3">
    <source>
        <dbReference type="ARBA" id="ARBA00023235"/>
    </source>
</evidence>
<dbReference type="Pfam" id="PF24947">
    <property type="entry name" value="PGM1_C_vert_fung"/>
    <property type="match status" value="1"/>
</dbReference>
<dbReference type="GO" id="GO:0005975">
    <property type="term" value="P:carbohydrate metabolic process"/>
    <property type="evidence" value="ECO:0007669"/>
    <property type="project" value="InterPro"/>
</dbReference>
<evidence type="ECO:0000313" key="5">
    <source>
        <dbReference type="EMBL" id="KAH0468123.1"/>
    </source>
</evidence>
<dbReference type="SUPFAM" id="SSF53738">
    <property type="entry name" value="Phosphoglucomutase, first 3 domains"/>
    <property type="match status" value="2"/>
</dbReference>
<dbReference type="Pfam" id="PF02880">
    <property type="entry name" value="PGM_PMM_III"/>
    <property type="match status" value="1"/>
</dbReference>
<dbReference type="GO" id="GO:0005829">
    <property type="term" value="C:cytosol"/>
    <property type="evidence" value="ECO:0007669"/>
    <property type="project" value="TreeGrafter"/>
</dbReference>
<reference evidence="5 6" key="1">
    <citation type="journal article" date="2021" name="Hortic Res">
        <title>Chromosome-scale assembly of the Dendrobium chrysotoxum genome enhances the understanding of orchid evolution.</title>
        <authorList>
            <person name="Zhang Y."/>
            <person name="Zhang G.Q."/>
            <person name="Zhang D."/>
            <person name="Liu X.D."/>
            <person name="Xu X.Y."/>
            <person name="Sun W.H."/>
            <person name="Yu X."/>
            <person name="Zhu X."/>
            <person name="Wang Z.W."/>
            <person name="Zhao X."/>
            <person name="Zhong W.Y."/>
            <person name="Chen H."/>
            <person name="Yin W.L."/>
            <person name="Huang T."/>
            <person name="Niu S.C."/>
            <person name="Liu Z.J."/>
        </authorList>
    </citation>
    <scope>NUCLEOTIDE SEQUENCE [LARGE SCALE GENOMIC DNA]</scope>
    <source>
        <strain evidence="5">Lindl</strain>
    </source>
</reference>
<organism evidence="5 6">
    <name type="scientific">Dendrobium chrysotoxum</name>
    <name type="common">Orchid</name>
    <dbReference type="NCBI Taxonomy" id="161865"/>
    <lineage>
        <taxon>Eukaryota</taxon>
        <taxon>Viridiplantae</taxon>
        <taxon>Streptophyta</taxon>
        <taxon>Embryophyta</taxon>
        <taxon>Tracheophyta</taxon>
        <taxon>Spermatophyta</taxon>
        <taxon>Magnoliopsida</taxon>
        <taxon>Liliopsida</taxon>
        <taxon>Asparagales</taxon>
        <taxon>Orchidaceae</taxon>
        <taxon>Epidendroideae</taxon>
        <taxon>Malaxideae</taxon>
        <taxon>Dendrobiinae</taxon>
        <taxon>Dendrobium</taxon>
    </lineage>
</organism>
<proteinExistence type="predicted"/>
<comment type="caution">
    <text evidence="5">The sequence shown here is derived from an EMBL/GenBank/DDBJ whole genome shotgun (WGS) entry which is preliminary data.</text>
</comment>
<sequence length="490" mass="53696">MELGKSNPQMNPPTADGDADRNMILGKRFFVTPSDSAAIIAANAIQSIPYFSSGLKGVARSMPTSAALDVVAHNLSLKFFEVPTGWKFFGNLMDAGLCSICGEESFGIGSDHIHEKDGIWAVLAWLSILAYKNKDNLNWDKLVTVEDIVHQHWATYGRHFYARYDYENVDAAGAKELMSYLVNIQSSLQEVNKIIKGIRLDVSDVVDVDEFEYKDLVDGSVSKHQGIHFLFADGSRLVFRLSGTNSEGATIRLYIEQYVKDSSKTSRDSQEALAPLVEVALKLSKMQKFTGRSAPIMGSPSDVVGVRASKRSSFMVAASPNEHRVIDSKTSPTQDAVQRGLKMAIIAGSVVAVPTLVGCRVIPWAKANLNYTAQALSISTAAISTFFITADKTILKHARGNTIGNISICTIRKSLKGTKMVVFEVTRKETTPFDGQKPGTSGLRKKIIFWRYINLHNFVQSTFNALTSKKVKGATLVVSGDGRYFSKDAI</sequence>
<dbReference type="Pfam" id="PF03386">
    <property type="entry name" value="ENOD93"/>
    <property type="match status" value="1"/>
</dbReference>
<dbReference type="InterPro" id="IPR005846">
    <property type="entry name" value="A-D-PHexomutase_a/b/a-III"/>
</dbReference>
<dbReference type="EMBL" id="JAGFBR010000004">
    <property type="protein sequence ID" value="KAH0468123.1"/>
    <property type="molecule type" value="Genomic_DNA"/>
</dbReference>
<evidence type="ECO:0000256" key="2">
    <source>
        <dbReference type="ARBA" id="ARBA00022842"/>
    </source>
</evidence>
<keyword evidence="1" id="KW-0479">Metal-binding</keyword>
<protein>
    <recommendedName>
        <fullName evidence="4">Alpha-D-phosphohexomutase alpha/beta/alpha domain-containing protein</fullName>
    </recommendedName>
</protein>
<evidence type="ECO:0000256" key="1">
    <source>
        <dbReference type="ARBA" id="ARBA00022723"/>
    </source>
</evidence>
<feature type="domain" description="Alpha-D-phosphohexomutase alpha/beta/alpha" evidence="4">
    <location>
        <begin position="34"/>
        <end position="135"/>
    </location>
</feature>
<dbReference type="InterPro" id="IPR005050">
    <property type="entry name" value="Enod93"/>
</dbReference>
<accession>A0AAV7HKW8</accession>